<name>A0ABC9ADV6_9POAL</name>
<evidence type="ECO:0000313" key="1">
    <source>
        <dbReference type="EMBL" id="CAL4977748.1"/>
    </source>
</evidence>
<dbReference type="PANTHER" id="PTHR47165">
    <property type="entry name" value="OS03G0429900 PROTEIN"/>
    <property type="match status" value="1"/>
</dbReference>
<dbReference type="AlphaFoldDB" id="A0ABC9ADV6"/>
<reference evidence="1" key="1">
    <citation type="submission" date="2024-10" db="EMBL/GenBank/DDBJ databases">
        <authorList>
            <person name="Ryan C."/>
        </authorList>
    </citation>
    <scope>NUCLEOTIDE SEQUENCE [LARGE SCALE GENOMIC DNA]</scope>
</reference>
<keyword evidence="2" id="KW-1185">Reference proteome</keyword>
<accession>A0ABC9ADV6</accession>
<evidence type="ECO:0000313" key="2">
    <source>
        <dbReference type="Proteomes" id="UP001497457"/>
    </source>
</evidence>
<organism evidence="1 2">
    <name type="scientific">Urochloa decumbens</name>
    <dbReference type="NCBI Taxonomy" id="240449"/>
    <lineage>
        <taxon>Eukaryota</taxon>
        <taxon>Viridiplantae</taxon>
        <taxon>Streptophyta</taxon>
        <taxon>Embryophyta</taxon>
        <taxon>Tracheophyta</taxon>
        <taxon>Spermatophyta</taxon>
        <taxon>Magnoliopsida</taxon>
        <taxon>Liliopsida</taxon>
        <taxon>Poales</taxon>
        <taxon>Poaceae</taxon>
        <taxon>PACMAD clade</taxon>
        <taxon>Panicoideae</taxon>
        <taxon>Panicodae</taxon>
        <taxon>Paniceae</taxon>
        <taxon>Melinidinae</taxon>
        <taxon>Urochloa</taxon>
    </lineage>
</organism>
<protein>
    <submittedName>
        <fullName evidence="1">Uncharacterized protein</fullName>
    </submittedName>
</protein>
<dbReference type="PANTHER" id="PTHR47165:SF3">
    <property type="entry name" value="RETROTRANSPOSON-LIKE PROTEIN"/>
    <property type="match status" value="1"/>
</dbReference>
<dbReference type="EMBL" id="OZ075130">
    <property type="protein sequence ID" value="CAL4977748.1"/>
    <property type="molecule type" value="Genomic_DNA"/>
</dbReference>
<dbReference type="Gene3D" id="2.40.50.140">
    <property type="entry name" value="Nucleic acid-binding proteins"/>
    <property type="match status" value="2"/>
</dbReference>
<dbReference type="InterPro" id="IPR012340">
    <property type="entry name" value="NA-bd_OB-fold"/>
</dbReference>
<sequence>MQARAYPRDMNRLKNLLIGGKVYDLSNFTVDRKMQSYMACRNDLMIYMGGQTVVDEMSDDICSSIPLRSFEFVDFGDVPFRDKDTSLFTDVIGQIVSIEEEGQAWKWDTSRKISFRNLQLRDLREGYQARPRSLNHCCFYRDACSTIQRYKLDAVMEDTTGAMNIMIFGKQAQMLVGLSADKLVGETTGEQLSAIISSHHSCALVVGPHRGGFVVAGVLKDDACMLAVQLKMEAGGGGESS</sequence>
<gene>
    <name evidence="1" type="ORF">URODEC1_LOCUS54347</name>
</gene>
<dbReference type="Proteomes" id="UP001497457">
    <property type="component" value="Chromosome 20rd"/>
</dbReference>
<proteinExistence type="predicted"/>
<dbReference type="SUPFAM" id="SSF50249">
    <property type="entry name" value="Nucleic acid-binding proteins"/>
    <property type="match status" value="1"/>
</dbReference>